<keyword evidence="1" id="KW-0805">Transcription regulation</keyword>
<gene>
    <name evidence="6" type="ORF">WKV53_23475</name>
</gene>
<evidence type="ECO:0000256" key="4">
    <source>
        <dbReference type="SAM" id="SignalP"/>
    </source>
</evidence>
<evidence type="ECO:0000313" key="7">
    <source>
        <dbReference type="Proteomes" id="UP001371305"/>
    </source>
</evidence>
<proteinExistence type="predicted"/>
<dbReference type="Pfam" id="PF11958">
    <property type="entry name" value="DUF3472"/>
    <property type="match status" value="1"/>
</dbReference>
<keyword evidence="7" id="KW-1185">Reference proteome</keyword>
<dbReference type="Proteomes" id="UP001371305">
    <property type="component" value="Unassembled WGS sequence"/>
</dbReference>
<feature type="domain" description="AP2/ERF" evidence="5">
    <location>
        <begin position="146"/>
        <end position="218"/>
    </location>
</feature>
<organism evidence="6 7">
    <name type="scientific">Luteolibacter soli</name>
    <dbReference type="NCBI Taxonomy" id="3135280"/>
    <lineage>
        <taxon>Bacteria</taxon>
        <taxon>Pseudomonadati</taxon>
        <taxon>Verrucomicrobiota</taxon>
        <taxon>Verrucomicrobiia</taxon>
        <taxon>Verrucomicrobiales</taxon>
        <taxon>Verrucomicrobiaceae</taxon>
        <taxon>Luteolibacter</taxon>
    </lineage>
</organism>
<evidence type="ECO:0000313" key="6">
    <source>
        <dbReference type="EMBL" id="MEK7953495.1"/>
    </source>
</evidence>
<dbReference type="RefSeq" id="WP_341407259.1">
    <property type="nucleotide sequence ID" value="NZ_JBBUKT010000011.1"/>
</dbReference>
<dbReference type="EMBL" id="JBBUKT010000011">
    <property type="protein sequence ID" value="MEK7953495.1"/>
    <property type="molecule type" value="Genomic_DNA"/>
</dbReference>
<evidence type="ECO:0000256" key="2">
    <source>
        <dbReference type="ARBA" id="ARBA00023125"/>
    </source>
</evidence>
<feature type="chain" id="PRO_5046238080" description="AP2/ERF domain-containing protein" evidence="4">
    <location>
        <begin position="21"/>
        <end position="317"/>
    </location>
</feature>
<comment type="caution">
    <text evidence="6">The sequence shown here is derived from an EMBL/GenBank/DDBJ whole genome shotgun (WGS) entry which is preliminary data.</text>
</comment>
<evidence type="ECO:0000256" key="1">
    <source>
        <dbReference type="ARBA" id="ARBA00023015"/>
    </source>
</evidence>
<sequence>MKFDRFLLAALLALSPCIHAEETAPPTPTELAPARPPLPWHMVNLWWSTKGEVKDFAEFSVDIDISHDIPSETYNLYISPFSGTINDNLIYGGIQTNVNGWNAMEPKDQKRLHGGPGFIFSRWSKKPDLTLADVRATPGGFVEAAGYEGNFVSGRRPHPWTAGKYTYSLRRMDTEMTDGTARTWVGAFVKEHKSGKEIFVAALRFPGDTLTHSGRNAAFLEFYATEKIHKAPEIADLPPLEVKFSNLRFNGAPAELAKVDAAFIREDKVRPDGLRSPVSPNLIRVTASEDGREITCKLQNKVFPDSEEPNRTLWKAE</sequence>
<reference evidence="6 7" key="1">
    <citation type="submission" date="2024-04" db="EMBL/GenBank/DDBJ databases">
        <title>Luteolibacter sp. isolated from soil.</title>
        <authorList>
            <person name="An J."/>
        </authorList>
    </citation>
    <scope>NUCLEOTIDE SEQUENCE [LARGE SCALE GENOMIC DNA]</scope>
    <source>
        <strain evidence="6 7">Y139</strain>
    </source>
</reference>
<dbReference type="InterPro" id="IPR021862">
    <property type="entry name" value="DUF3472"/>
</dbReference>
<accession>A0ABU9B1H1</accession>
<dbReference type="InterPro" id="IPR001471">
    <property type="entry name" value="AP2/ERF_dom"/>
</dbReference>
<name>A0ABU9B1H1_9BACT</name>
<keyword evidence="2" id="KW-0238">DNA-binding</keyword>
<keyword evidence="4" id="KW-0732">Signal</keyword>
<protein>
    <recommendedName>
        <fullName evidence="5">AP2/ERF domain-containing protein</fullName>
    </recommendedName>
</protein>
<feature type="signal peptide" evidence="4">
    <location>
        <begin position="1"/>
        <end position="20"/>
    </location>
</feature>
<evidence type="ECO:0000259" key="5">
    <source>
        <dbReference type="PROSITE" id="PS51032"/>
    </source>
</evidence>
<evidence type="ECO:0000256" key="3">
    <source>
        <dbReference type="ARBA" id="ARBA00023163"/>
    </source>
</evidence>
<keyword evidence="3" id="KW-0804">Transcription</keyword>
<dbReference type="PROSITE" id="PS51032">
    <property type="entry name" value="AP2_ERF"/>
    <property type="match status" value="1"/>
</dbReference>